<dbReference type="EMBL" id="MFAE01000013">
    <property type="protein sequence ID" value="OGD66838.1"/>
    <property type="molecule type" value="Genomic_DNA"/>
</dbReference>
<proteinExistence type="predicted"/>
<organism evidence="1 2">
    <name type="scientific">Candidatus Campbellbacteria bacterium RIFOXYC2_FULL_35_25</name>
    <dbReference type="NCBI Taxonomy" id="1797582"/>
    <lineage>
        <taxon>Bacteria</taxon>
        <taxon>Candidatus Campbelliibacteriota</taxon>
    </lineage>
</organism>
<gene>
    <name evidence="1" type="ORF">A2442_02275</name>
</gene>
<sequence>MYLSFDIPSGTTVEEFFQDISCNNRIPSPIIVELLKQSLSGIDYFIRARGPREINLQSLDHWDIQMLLNGFATEVNGEIVSPEDGIYSDKDRC</sequence>
<reference evidence="1 2" key="1">
    <citation type="journal article" date="2016" name="Nat. Commun.">
        <title>Thousands of microbial genomes shed light on interconnected biogeochemical processes in an aquifer system.</title>
        <authorList>
            <person name="Anantharaman K."/>
            <person name="Brown C.T."/>
            <person name="Hug L.A."/>
            <person name="Sharon I."/>
            <person name="Castelle C.J."/>
            <person name="Probst A.J."/>
            <person name="Thomas B.C."/>
            <person name="Singh A."/>
            <person name="Wilkins M.J."/>
            <person name="Karaoz U."/>
            <person name="Brodie E.L."/>
            <person name="Williams K.H."/>
            <person name="Hubbard S.S."/>
            <person name="Banfield J.F."/>
        </authorList>
    </citation>
    <scope>NUCLEOTIDE SEQUENCE [LARGE SCALE GENOMIC DNA]</scope>
</reference>
<dbReference type="Proteomes" id="UP000179003">
    <property type="component" value="Unassembled WGS sequence"/>
</dbReference>
<evidence type="ECO:0000313" key="2">
    <source>
        <dbReference type="Proteomes" id="UP000179003"/>
    </source>
</evidence>
<name>A0A1F5EHF8_9BACT</name>
<protein>
    <submittedName>
        <fullName evidence="1">Uncharacterized protein</fullName>
    </submittedName>
</protein>
<accession>A0A1F5EHF8</accession>
<comment type="caution">
    <text evidence="1">The sequence shown here is derived from an EMBL/GenBank/DDBJ whole genome shotgun (WGS) entry which is preliminary data.</text>
</comment>
<evidence type="ECO:0000313" key="1">
    <source>
        <dbReference type="EMBL" id="OGD66838.1"/>
    </source>
</evidence>
<dbReference type="STRING" id="1797582.A2442_02275"/>
<dbReference type="AlphaFoldDB" id="A0A1F5EHF8"/>